<dbReference type="Proteomes" id="UP000586827">
    <property type="component" value="Unassembled WGS sequence"/>
</dbReference>
<comment type="caution">
    <text evidence="1">The sequence shown here is derived from an EMBL/GenBank/DDBJ whole genome shotgun (WGS) entry which is preliminary data.</text>
</comment>
<accession>A0A849CEB8</accession>
<dbReference type="EMBL" id="JABELX010000011">
    <property type="protein sequence ID" value="NNH73659.1"/>
    <property type="molecule type" value="Genomic_DNA"/>
</dbReference>
<gene>
    <name evidence="1" type="ORF">HLB23_28050</name>
</gene>
<keyword evidence="2" id="KW-1185">Reference proteome</keyword>
<sequence length="62" mass="6877">MSTTSTMTVHVEYPGGTRFVYRLPVGQIEEFVAAARLLGVWVSVVRELRPRHLHSVPTQAAA</sequence>
<proteinExistence type="predicted"/>
<reference evidence="1 2" key="1">
    <citation type="submission" date="2020-05" db="EMBL/GenBank/DDBJ databases">
        <title>MicrobeNet Type strains.</title>
        <authorList>
            <person name="Nicholson A.C."/>
        </authorList>
    </citation>
    <scope>NUCLEOTIDE SEQUENCE [LARGE SCALE GENOMIC DNA]</scope>
    <source>
        <strain evidence="1 2">JCM 3224</strain>
    </source>
</reference>
<evidence type="ECO:0000313" key="2">
    <source>
        <dbReference type="Proteomes" id="UP000586827"/>
    </source>
</evidence>
<name>A0A849CEB8_9NOCA</name>
<organism evidence="1 2">
    <name type="scientific">Nocardia uniformis</name>
    <dbReference type="NCBI Taxonomy" id="53432"/>
    <lineage>
        <taxon>Bacteria</taxon>
        <taxon>Bacillati</taxon>
        <taxon>Actinomycetota</taxon>
        <taxon>Actinomycetes</taxon>
        <taxon>Mycobacteriales</taxon>
        <taxon>Nocardiaceae</taxon>
        <taxon>Nocardia</taxon>
    </lineage>
</organism>
<evidence type="ECO:0000313" key="1">
    <source>
        <dbReference type="EMBL" id="NNH73659.1"/>
    </source>
</evidence>
<protein>
    <submittedName>
        <fullName evidence="1">Uncharacterized protein</fullName>
    </submittedName>
</protein>
<dbReference type="RefSeq" id="WP_157552354.1">
    <property type="nucleotide sequence ID" value="NZ_JABELX010000011.1"/>
</dbReference>
<dbReference type="AlphaFoldDB" id="A0A849CEB8"/>